<comment type="caution">
    <text evidence="3">The sequence shown here is derived from an EMBL/GenBank/DDBJ whole genome shotgun (WGS) entry which is preliminary data.</text>
</comment>
<dbReference type="SMART" id="SM01343">
    <property type="entry name" value="FATC"/>
    <property type="match status" value="1"/>
</dbReference>
<dbReference type="AlphaFoldDB" id="A0AAV0TLR2"/>
<dbReference type="PROSITE" id="PS51190">
    <property type="entry name" value="FATC"/>
    <property type="match status" value="1"/>
</dbReference>
<sequence>MELAGASWIVEAMEKVGSCSGHGLPEAGAFTPALVFPSNFGQMVAVSCACTTLLELVSMSKDSKERLRGDKLLGDIRDKGSRLNNQGVGQHVLRFLDALQAVGSLAIVLQEELISNIHGRKWDDYAYQDLSKCIDGTSGGMQRILDTALVSAENSGIQNVFAAVTTITQKVTALVDSLQQESVVTSEEAERIRRLSSSSWINLVCDVIKLSSADKLEQDIKQEACALWSDRMDTIVSNCLTRLFQYVLSSVISRDLKIDFCALAQEPDAAASKTEQTSSRSRWRAFFYSQVPASLLSASSKESVISRASVIVKSVSDVMTVCENHWAQQWRIMLFLDDRSSSNGRLHDCVQTCYSSAVALFEYGRALLDLVEGITMVETSSGEVSRNEEKLELEVDRAGKDLLRKASEATMRLHSRVEAVSEVDACVRALQDEMACIQNTHNIITSDKRAAAAEFLHLCSASEDAVVEMSRVLHKHVQDMRYLLNNTDKLKATSTEVASVASESLRSQGQLQMQKDNPLPTDCSSPASTTAYSFLENDRLAKQLRRSVRSANHVQMLEGVLQRHEEACMEFRQTIGPIDQALTVFDTQADHLLAFQGHPDAKALLLLILDLVETLRVFSVDTRSTLDTSDEAATSLLVAGRDVVRRCVKLFFEATEVACRLLGAEEQSRRPSIGVPMQHVPGEDEEEQRADTDGSADAITNESGSSIVSGASSDCGGSHYDHSIAGPSYVVEEKSRHGLQVVKRIEEKLSGKVTEVAHAPSMLTVEQQASWLIDEATKIDNLCVMYEGWTPWI</sequence>
<evidence type="ECO:0000313" key="3">
    <source>
        <dbReference type="EMBL" id="CAI5722810.1"/>
    </source>
</evidence>
<protein>
    <recommendedName>
        <fullName evidence="2">FATC domain-containing protein</fullName>
    </recommendedName>
</protein>
<keyword evidence="4" id="KW-1185">Reference proteome</keyword>
<organism evidence="3 4">
    <name type="scientific">Hyaloperonospora brassicae</name>
    <name type="common">Brassica downy mildew</name>
    <name type="synonym">Peronospora brassicae</name>
    <dbReference type="NCBI Taxonomy" id="162125"/>
    <lineage>
        <taxon>Eukaryota</taxon>
        <taxon>Sar</taxon>
        <taxon>Stramenopiles</taxon>
        <taxon>Oomycota</taxon>
        <taxon>Peronosporomycetes</taxon>
        <taxon>Peronosporales</taxon>
        <taxon>Peronosporaceae</taxon>
        <taxon>Hyaloperonospora</taxon>
    </lineage>
</organism>
<name>A0AAV0TLR2_HYABA</name>
<dbReference type="Proteomes" id="UP001162031">
    <property type="component" value="Unassembled WGS sequence"/>
</dbReference>
<gene>
    <name evidence="3" type="ORF">HBR001_LOCUS2960</name>
</gene>
<feature type="domain" description="FATC" evidence="2">
    <location>
        <begin position="761"/>
        <end position="793"/>
    </location>
</feature>
<dbReference type="InterPro" id="IPR003152">
    <property type="entry name" value="FATC_dom"/>
</dbReference>
<dbReference type="GO" id="GO:0004674">
    <property type="term" value="F:protein serine/threonine kinase activity"/>
    <property type="evidence" value="ECO:0007669"/>
    <property type="project" value="TreeGrafter"/>
</dbReference>
<proteinExistence type="predicted"/>
<feature type="region of interest" description="Disordered" evidence="1">
    <location>
        <begin position="670"/>
        <end position="714"/>
    </location>
</feature>
<evidence type="ECO:0000259" key="2">
    <source>
        <dbReference type="PROSITE" id="PS51190"/>
    </source>
</evidence>
<feature type="compositionally biased region" description="Low complexity" evidence="1">
    <location>
        <begin position="703"/>
        <end position="714"/>
    </location>
</feature>
<dbReference type="PANTHER" id="PTHR11139">
    <property type="entry name" value="ATAXIA TELANGIECTASIA MUTATED ATM -RELATED"/>
    <property type="match status" value="1"/>
</dbReference>
<evidence type="ECO:0000313" key="4">
    <source>
        <dbReference type="Proteomes" id="UP001162031"/>
    </source>
</evidence>
<dbReference type="EMBL" id="CANTFL010000455">
    <property type="protein sequence ID" value="CAI5722810.1"/>
    <property type="molecule type" value="Genomic_DNA"/>
</dbReference>
<reference evidence="3" key="1">
    <citation type="submission" date="2022-12" db="EMBL/GenBank/DDBJ databases">
        <authorList>
            <person name="Webb A."/>
        </authorList>
    </citation>
    <scope>NUCLEOTIDE SEQUENCE</scope>
    <source>
        <strain evidence="3">Hp1</strain>
    </source>
</reference>
<dbReference type="Pfam" id="PF02260">
    <property type="entry name" value="FATC"/>
    <property type="match status" value="1"/>
</dbReference>
<evidence type="ECO:0000256" key="1">
    <source>
        <dbReference type="SAM" id="MobiDB-lite"/>
    </source>
</evidence>
<dbReference type="InterPro" id="IPR050517">
    <property type="entry name" value="DDR_Repair_Kinase"/>
</dbReference>
<accession>A0AAV0TLR2</accession>
<dbReference type="GO" id="GO:0005634">
    <property type="term" value="C:nucleus"/>
    <property type="evidence" value="ECO:0007669"/>
    <property type="project" value="TreeGrafter"/>
</dbReference>